<dbReference type="AlphaFoldDB" id="A0A5E4Q4C5"/>
<accession>A0A5E4Q4C5</accession>
<gene>
    <name evidence="1" type="ORF">LSINAPIS_LOCUS5381</name>
</gene>
<proteinExistence type="predicted"/>
<organism evidence="1 2">
    <name type="scientific">Leptidea sinapis</name>
    <dbReference type="NCBI Taxonomy" id="189913"/>
    <lineage>
        <taxon>Eukaryota</taxon>
        <taxon>Metazoa</taxon>
        <taxon>Ecdysozoa</taxon>
        <taxon>Arthropoda</taxon>
        <taxon>Hexapoda</taxon>
        <taxon>Insecta</taxon>
        <taxon>Pterygota</taxon>
        <taxon>Neoptera</taxon>
        <taxon>Endopterygota</taxon>
        <taxon>Lepidoptera</taxon>
        <taxon>Glossata</taxon>
        <taxon>Ditrysia</taxon>
        <taxon>Papilionoidea</taxon>
        <taxon>Pieridae</taxon>
        <taxon>Dismorphiinae</taxon>
        <taxon>Leptidea</taxon>
    </lineage>
</organism>
<protein>
    <submittedName>
        <fullName evidence="1">Uncharacterized protein</fullName>
    </submittedName>
</protein>
<keyword evidence="2" id="KW-1185">Reference proteome</keyword>
<dbReference type="EMBL" id="FZQP02001537">
    <property type="protein sequence ID" value="VVC93124.1"/>
    <property type="molecule type" value="Genomic_DNA"/>
</dbReference>
<reference evidence="1 2" key="1">
    <citation type="submission" date="2017-07" db="EMBL/GenBank/DDBJ databases">
        <authorList>
            <person name="Talla V."/>
            <person name="Backstrom N."/>
        </authorList>
    </citation>
    <scope>NUCLEOTIDE SEQUENCE [LARGE SCALE GENOMIC DNA]</scope>
</reference>
<sequence>MAGHLERNKVSEAIRTPKHNRIQRMLQTRAYSMAGHGVLCRLSIRYYRGAQEATPRRGDRGYLRGCGVRAVVPPQPRPNPPRHQGR</sequence>
<name>A0A5E4Q4C5_9NEOP</name>
<dbReference type="Proteomes" id="UP000324832">
    <property type="component" value="Unassembled WGS sequence"/>
</dbReference>
<evidence type="ECO:0000313" key="1">
    <source>
        <dbReference type="EMBL" id="VVC93124.1"/>
    </source>
</evidence>
<evidence type="ECO:0000313" key="2">
    <source>
        <dbReference type="Proteomes" id="UP000324832"/>
    </source>
</evidence>